<dbReference type="PROSITE" id="PS51002">
    <property type="entry name" value="CYTB_NTER"/>
    <property type="match status" value="1"/>
</dbReference>
<keyword evidence="4" id="KW-0679">Respiratory chain</keyword>
<evidence type="ECO:0000256" key="7">
    <source>
        <dbReference type="ARBA" id="ARBA00022982"/>
    </source>
</evidence>
<keyword evidence="2" id="KW-0813">Transport</keyword>
<feature type="domain" description="Cytochrome b/b6 C-terminal region profile" evidence="13">
    <location>
        <begin position="226"/>
        <end position="360"/>
    </location>
</feature>
<organism evidence="14">
    <name type="scientific">hydrocarbon metagenome</name>
    <dbReference type="NCBI Taxonomy" id="938273"/>
    <lineage>
        <taxon>unclassified sequences</taxon>
        <taxon>metagenomes</taxon>
        <taxon>ecological metagenomes</taxon>
    </lineage>
</organism>
<keyword evidence="9" id="KW-0408">Iron</keyword>
<protein>
    <submittedName>
        <fullName evidence="14">Ubiquinol--cytochrome c reductase, cytochrome b subunit</fullName>
        <ecNumber evidence="14">1.10.2.2</ecNumber>
    </submittedName>
</protein>
<gene>
    <name evidence="14" type="ORF">ASZ90_003207</name>
</gene>
<dbReference type="InterPro" id="IPR005798">
    <property type="entry name" value="Cyt_b/b6_C"/>
</dbReference>
<feature type="transmembrane region" description="Helical" evidence="11">
    <location>
        <begin position="308"/>
        <end position="326"/>
    </location>
</feature>
<dbReference type="PROSITE" id="PS51003">
    <property type="entry name" value="CYTB_CTER"/>
    <property type="match status" value="1"/>
</dbReference>
<dbReference type="EC" id="1.10.2.2" evidence="14"/>
<dbReference type="AlphaFoldDB" id="A0A0W8G1H1"/>
<dbReference type="SUPFAM" id="SSF81648">
    <property type="entry name" value="a domain/subunit of cytochrome bc1 complex (Ubiquinol-cytochrome c reductase)"/>
    <property type="match status" value="1"/>
</dbReference>
<dbReference type="PANTHER" id="PTHR19271:SF16">
    <property type="entry name" value="CYTOCHROME B"/>
    <property type="match status" value="1"/>
</dbReference>
<evidence type="ECO:0000259" key="13">
    <source>
        <dbReference type="PROSITE" id="PS51003"/>
    </source>
</evidence>
<evidence type="ECO:0000313" key="14">
    <source>
        <dbReference type="EMBL" id="KUG26945.1"/>
    </source>
</evidence>
<dbReference type="Gene3D" id="1.20.810.10">
    <property type="entry name" value="Cytochrome Bc1 Complex, Chain C"/>
    <property type="match status" value="1"/>
</dbReference>
<evidence type="ECO:0000256" key="11">
    <source>
        <dbReference type="SAM" id="Phobius"/>
    </source>
</evidence>
<sequence>MNNFLDSKAFNWLDQRYNLEPLKNLILHKKVPIHKHTIWYYMGGVTLFLFIIQVFTGILLLLYYQPGESSAFESVRFIVTKVKFGWLIRNLHSWSANLMILFAFIHMFSVFFTRAYKKPRELTWVSGFILLVLGMAFGFSGYLLPWNELAFFATKVGTDIVGAVPLIGEELRLVLRGGEDVTGATLSRFFGFHVAVLPAIFTVVLIFHLLMVQRQGMSEPEFFKELPEEKKKYISFLPDFALRDFLLWLIVLYLLIFLTLFFQWDLGVKADSLASAPEGIKPEWYFMFMFQSLKLLPPHILFIDGDTFGVLFFTFAGLFWMSIPFIKIKSKKFQKRKLLIITGIVVVAFIVSMTIYGYLE</sequence>
<dbReference type="GO" id="GO:0009055">
    <property type="term" value="F:electron transfer activity"/>
    <property type="evidence" value="ECO:0007669"/>
    <property type="project" value="InterPro"/>
</dbReference>
<accession>A0A0W8G1H1</accession>
<comment type="subcellular location">
    <subcellularLocation>
        <location evidence="1">Membrane</location>
        <topology evidence="1">Multi-pass membrane protein</topology>
    </subcellularLocation>
</comment>
<evidence type="ECO:0000256" key="5">
    <source>
        <dbReference type="ARBA" id="ARBA00022692"/>
    </source>
</evidence>
<dbReference type="CDD" id="cd00284">
    <property type="entry name" value="Cytochrome_b_N"/>
    <property type="match status" value="1"/>
</dbReference>
<dbReference type="GO" id="GO:0016020">
    <property type="term" value="C:membrane"/>
    <property type="evidence" value="ECO:0007669"/>
    <property type="project" value="UniProtKB-SubCell"/>
</dbReference>
<evidence type="ECO:0000256" key="1">
    <source>
        <dbReference type="ARBA" id="ARBA00004141"/>
    </source>
</evidence>
<dbReference type="InterPro" id="IPR036150">
    <property type="entry name" value="Cyt_b/b6_C_sf"/>
</dbReference>
<reference evidence="14" key="1">
    <citation type="journal article" date="2015" name="Proc. Natl. Acad. Sci. U.S.A.">
        <title>Networks of energetic and metabolic interactions define dynamics in microbial communities.</title>
        <authorList>
            <person name="Embree M."/>
            <person name="Liu J.K."/>
            <person name="Al-Bassam M.M."/>
            <person name="Zengler K."/>
        </authorList>
    </citation>
    <scope>NUCLEOTIDE SEQUENCE</scope>
</reference>
<evidence type="ECO:0000256" key="3">
    <source>
        <dbReference type="ARBA" id="ARBA00022617"/>
    </source>
</evidence>
<dbReference type="GO" id="GO:0016491">
    <property type="term" value="F:oxidoreductase activity"/>
    <property type="evidence" value="ECO:0007669"/>
    <property type="project" value="UniProtKB-KW"/>
</dbReference>
<dbReference type="InterPro" id="IPR027387">
    <property type="entry name" value="Cytb/b6-like_sf"/>
</dbReference>
<feature type="transmembrane region" description="Helical" evidence="11">
    <location>
        <begin position="94"/>
        <end position="112"/>
    </location>
</feature>
<keyword evidence="8 11" id="KW-1133">Transmembrane helix</keyword>
<comment type="caution">
    <text evidence="14">The sequence shown here is derived from an EMBL/GenBank/DDBJ whole genome shotgun (WGS) entry which is preliminary data.</text>
</comment>
<dbReference type="Pfam" id="PF00033">
    <property type="entry name" value="Cytochrome_B"/>
    <property type="match status" value="1"/>
</dbReference>
<evidence type="ECO:0000256" key="8">
    <source>
        <dbReference type="ARBA" id="ARBA00022989"/>
    </source>
</evidence>
<keyword evidence="5 11" id="KW-0812">Transmembrane</keyword>
<evidence type="ECO:0000256" key="4">
    <source>
        <dbReference type="ARBA" id="ARBA00022660"/>
    </source>
</evidence>
<dbReference type="InterPro" id="IPR005797">
    <property type="entry name" value="Cyt_b/b6_N"/>
</dbReference>
<feature type="transmembrane region" description="Helical" evidence="11">
    <location>
        <begin position="38"/>
        <end position="64"/>
    </location>
</feature>
<keyword evidence="3" id="KW-0349">Heme</keyword>
<feature type="transmembrane region" description="Helical" evidence="11">
    <location>
        <begin position="124"/>
        <end position="143"/>
    </location>
</feature>
<evidence type="ECO:0000256" key="2">
    <source>
        <dbReference type="ARBA" id="ARBA00022448"/>
    </source>
</evidence>
<feature type="transmembrane region" description="Helical" evidence="11">
    <location>
        <begin position="189"/>
        <end position="211"/>
    </location>
</feature>
<feature type="transmembrane region" description="Helical" evidence="11">
    <location>
        <begin position="338"/>
        <end position="359"/>
    </location>
</feature>
<keyword evidence="10 11" id="KW-0472">Membrane</keyword>
<proteinExistence type="predicted"/>
<dbReference type="PANTHER" id="PTHR19271">
    <property type="entry name" value="CYTOCHROME B"/>
    <property type="match status" value="1"/>
</dbReference>
<evidence type="ECO:0000259" key="12">
    <source>
        <dbReference type="PROSITE" id="PS51002"/>
    </source>
</evidence>
<dbReference type="GO" id="GO:0022904">
    <property type="term" value="P:respiratory electron transport chain"/>
    <property type="evidence" value="ECO:0007669"/>
    <property type="project" value="InterPro"/>
</dbReference>
<dbReference type="SUPFAM" id="SSF81342">
    <property type="entry name" value="Transmembrane di-heme cytochromes"/>
    <property type="match status" value="1"/>
</dbReference>
<name>A0A0W8G1H1_9ZZZZ</name>
<keyword evidence="6" id="KW-0479">Metal-binding</keyword>
<keyword evidence="14" id="KW-0560">Oxidoreductase</keyword>
<evidence type="ECO:0000256" key="10">
    <source>
        <dbReference type="ARBA" id="ARBA00023136"/>
    </source>
</evidence>
<dbReference type="InterPro" id="IPR016174">
    <property type="entry name" value="Di-haem_cyt_TM"/>
</dbReference>
<dbReference type="Pfam" id="PF00032">
    <property type="entry name" value="Cytochrom_B_C"/>
    <property type="match status" value="1"/>
</dbReference>
<keyword evidence="7" id="KW-0249">Electron transport</keyword>
<dbReference type="GO" id="GO:0046872">
    <property type="term" value="F:metal ion binding"/>
    <property type="evidence" value="ECO:0007669"/>
    <property type="project" value="UniProtKB-KW"/>
</dbReference>
<feature type="transmembrane region" description="Helical" evidence="11">
    <location>
        <begin position="245"/>
        <end position="264"/>
    </location>
</feature>
<evidence type="ECO:0000256" key="9">
    <source>
        <dbReference type="ARBA" id="ARBA00023004"/>
    </source>
</evidence>
<evidence type="ECO:0000256" key="6">
    <source>
        <dbReference type="ARBA" id="ARBA00022723"/>
    </source>
</evidence>
<dbReference type="EMBL" id="LNQE01000384">
    <property type="protein sequence ID" value="KUG26945.1"/>
    <property type="molecule type" value="Genomic_DNA"/>
</dbReference>
<feature type="domain" description="Cytochrome b/b6 N-terminal region profile" evidence="12">
    <location>
        <begin position="9"/>
        <end position="221"/>
    </location>
</feature>
<dbReference type="InterPro" id="IPR048259">
    <property type="entry name" value="Cytochrome_b_N_euk/bac"/>
</dbReference>